<dbReference type="InterPro" id="IPR013249">
    <property type="entry name" value="RNA_pol_sigma70_r4_t2"/>
</dbReference>
<dbReference type="InterPro" id="IPR013324">
    <property type="entry name" value="RNA_pol_sigma_r3/r4-like"/>
</dbReference>
<keyword evidence="3" id="KW-0731">Sigma factor</keyword>
<proteinExistence type="inferred from homology"/>
<dbReference type="InterPro" id="IPR039425">
    <property type="entry name" value="RNA_pol_sigma-70-like"/>
</dbReference>
<dbReference type="SUPFAM" id="SSF88946">
    <property type="entry name" value="Sigma2 domain of RNA polymerase sigma factors"/>
    <property type="match status" value="1"/>
</dbReference>
<accession>A0ABV0F5G9</accession>
<evidence type="ECO:0000256" key="1">
    <source>
        <dbReference type="ARBA" id="ARBA00010641"/>
    </source>
</evidence>
<evidence type="ECO:0000256" key="4">
    <source>
        <dbReference type="ARBA" id="ARBA00023125"/>
    </source>
</evidence>
<dbReference type="PANTHER" id="PTHR43133:SF8">
    <property type="entry name" value="RNA POLYMERASE SIGMA FACTOR HI_1459-RELATED"/>
    <property type="match status" value="1"/>
</dbReference>
<dbReference type="SUPFAM" id="SSF88659">
    <property type="entry name" value="Sigma3 and sigma4 domains of RNA polymerase sigma factors"/>
    <property type="match status" value="1"/>
</dbReference>
<evidence type="ECO:0000256" key="5">
    <source>
        <dbReference type="ARBA" id="ARBA00023163"/>
    </source>
</evidence>
<dbReference type="EMBL" id="MAEI02000001">
    <property type="protein sequence ID" value="MEO1783305.1"/>
    <property type="molecule type" value="Genomic_DNA"/>
</dbReference>
<organism evidence="7 8">
    <name type="scientific">Enterococcus diestrammenae</name>
    <dbReference type="NCBI Taxonomy" id="1155073"/>
    <lineage>
        <taxon>Bacteria</taxon>
        <taxon>Bacillati</taxon>
        <taxon>Bacillota</taxon>
        <taxon>Bacilli</taxon>
        <taxon>Lactobacillales</taxon>
        <taxon>Enterococcaceae</taxon>
        <taxon>Enterococcus</taxon>
    </lineage>
</organism>
<keyword evidence="8" id="KW-1185">Reference proteome</keyword>
<keyword evidence="2" id="KW-0805">Transcription regulation</keyword>
<dbReference type="Proteomes" id="UP001429357">
    <property type="component" value="Unassembled WGS sequence"/>
</dbReference>
<dbReference type="Gene3D" id="1.10.1740.10">
    <property type="match status" value="1"/>
</dbReference>
<dbReference type="Gene3D" id="1.10.10.10">
    <property type="entry name" value="Winged helix-like DNA-binding domain superfamily/Winged helix DNA-binding domain"/>
    <property type="match status" value="1"/>
</dbReference>
<reference evidence="7 8" key="2">
    <citation type="submission" date="2024-02" db="EMBL/GenBank/DDBJ databases">
        <title>The Genome Sequence of Enterococcus diestrammenae JM9A.</title>
        <authorList>
            <person name="Earl A."/>
            <person name="Manson A."/>
            <person name="Gilmore M."/>
            <person name="Sanders J."/>
            <person name="Shea T."/>
            <person name="Howe W."/>
            <person name="Livny J."/>
            <person name="Cuomo C."/>
            <person name="Neafsey D."/>
            <person name="Birren B."/>
        </authorList>
    </citation>
    <scope>NUCLEOTIDE SEQUENCE [LARGE SCALE GENOMIC DNA]</scope>
    <source>
        <strain evidence="7 8">JM9A</strain>
    </source>
</reference>
<evidence type="ECO:0000256" key="3">
    <source>
        <dbReference type="ARBA" id="ARBA00023082"/>
    </source>
</evidence>
<reference evidence="8" key="1">
    <citation type="submission" date="2016-06" db="EMBL/GenBank/DDBJ databases">
        <title>Four novel species of enterococci isolated from chicken manure.</title>
        <authorList>
            <person name="Van Tyne D."/>
        </authorList>
    </citation>
    <scope>NUCLEOTIDE SEQUENCE [LARGE SCALE GENOMIC DNA]</scope>
    <source>
        <strain evidence="8">JM9A</strain>
    </source>
</reference>
<name>A0ABV0F5G9_9ENTE</name>
<gene>
    <name evidence="7" type="ORF">BAU18_002925</name>
</gene>
<evidence type="ECO:0000259" key="6">
    <source>
        <dbReference type="Pfam" id="PF08281"/>
    </source>
</evidence>
<dbReference type="Pfam" id="PF08281">
    <property type="entry name" value="Sigma70_r4_2"/>
    <property type="match status" value="1"/>
</dbReference>
<comment type="caution">
    <text evidence="7">The sequence shown here is derived from an EMBL/GenBank/DDBJ whole genome shotgun (WGS) entry which is preliminary data.</text>
</comment>
<comment type="similarity">
    <text evidence="1">Belongs to the sigma-70 factor family. ECF subfamily.</text>
</comment>
<dbReference type="InterPro" id="IPR036388">
    <property type="entry name" value="WH-like_DNA-bd_sf"/>
</dbReference>
<evidence type="ECO:0000313" key="8">
    <source>
        <dbReference type="Proteomes" id="UP001429357"/>
    </source>
</evidence>
<evidence type="ECO:0000313" key="7">
    <source>
        <dbReference type="EMBL" id="MEO1783305.1"/>
    </source>
</evidence>
<dbReference type="PANTHER" id="PTHR43133">
    <property type="entry name" value="RNA POLYMERASE ECF-TYPE SIGMA FACTO"/>
    <property type="match status" value="1"/>
</dbReference>
<evidence type="ECO:0000256" key="2">
    <source>
        <dbReference type="ARBA" id="ARBA00023015"/>
    </source>
</evidence>
<keyword evidence="5" id="KW-0804">Transcription</keyword>
<keyword evidence="4" id="KW-0238">DNA-binding</keyword>
<dbReference type="RefSeq" id="WP_161868771.1">
    <property type="nucleotide sequence ID" value="NZ_MAEI02000001.1"/>
</dbReference>
<dbReference type="InterPro" id="IPR013325">
    <property type="entry name" value="RNA_pol_sigma_r2"/>
</dbReference>
<feature type="domain" description="RNA polymerase sigma factor 70 region 4 type 2" evidence="6">
    <location>
        <begin position="115"/>
        <end position="167"/>
    </location>
</feature>
<protein>
    <recommendedName>
        <fullName evidence="6">RNA polymerase sigma factor 70 region 4 type 2 domain-containing protein</fullName>
    </recommendedName>
</protein>
<sequence>MEDKEIVAKMIAKDFQGLEGLIDSYGFAICQTIYRVLNHPVEASYRKEVENEVFYKIWSNSLQFDSTKASLKTWCLTITRHLAVDKKRQVIRQLREVPSEILPEALAWQEPLGKEDFLALVAILSPEDQLIFLKSFFFQDKPGEIAKDLGLDVAVVSNRLARGKQKLRNELLKEGRS</sequence>